<protein>
    <recommendedName>
        <fullName evidence="1">NAD-dependent epimerase/dehydratase domain-containing protein</fullName>
    </recommendedName>
</protein>
<name>A0ABX3NSU6_9BACT</name>
<dbReference type="SUPFAM" id="SSF51735">
    <property type="entry name" value="NAD(P)-binding Rossmann-fold domains"/>
    <property type="match status" value="1"/>
</dbReference>
<evidence type="ECO:0000313" key="3">
    <source>
        <dbReference type="Proteomes" id="UP000192277"/>
    </source>
</evidence>
<accession>A0ABX3NSU6</accession>
<dbReference type="EMBL" id="LWBO01000021">
    <property type="protein sequence ID" value="OQP45213.1"/>
    <property type="molecule type" value="Genomic_DNA"/>
</dbReference>
<dbReference type="InterPro" id="IPR001509">
    <property type="entry name" value="Epimerase_deHydtase"/>
</dbReference>
<sequence>MVVGNGLIAKAFDPWYSKDDRFLVFASGVSNSGTADPAQFSREARLLEQTLQQHPEKTLAYFSTCSVYDASLSNSPYVQHKLAMENLIRTSHTGYHIFRISNLAGNTSNPNTFLNYFAQHIQSGSFFYLWHNTWRNVLDVTDLVAICNHILQQGLYKNEIVNIANPISNNVEEIVNILETVLQKKGNYELIEKTSKPIIDTTIVQELAPGLDIAFNEKYLFNIVKKYFAAL</sequence>
<keyword evidence="3" id="KW-1185">Reference proteome</keyword>
<feature type="domain" description="NAD-dependent epimerase/dehydratase" evidence="1">
    <location>
        <begin position="43"/>
        <end position="164"/>
    </location>
</feature>
<evidence type="ECO:0000313" key="2">
    <source>
        <dbReference type="EMBL" id="OQP45213.1"/>
    </source>
</evidence>
<dbReference type="Pfam" id="PF01370">
    <property type="entry name" value="Epimerase"/>
    <property type="match status" value="1"/>
</dbReference>
<reference evidence="2 3" key="1">
    <citation type="submission" date="2016-04" db="EMBL/GenBank/DDBJ databases">
        <authorList>
            <person name="Chen L."/>
            <person name="Zhuang W."/>
            <person name="Wang G."/>
        </authorList>
    </citation>
    <scope>NUCLEOTIDE SEQUENCE [LARGE SCALE GENOMIC DNA]</scope>
    <source>
        <strain evidence="3">GR20</strain>
    </source>
</reference>
<gene>
    <name evidence="2" type="ORF">A4D02_34140</name>
</gene>
<dbReference type="Proteomes" id="UP000192277">
    <property type="component" value="Unassembled WGS sequence"/>
</dbReference>
<organism evidence="2 3">
    <name type="scientific">Niastella koreensis</name>
    <dbReference type="NCBI Taxonomy" id="354356"/>
    <lineage>
        <taxon>Bacteria</taxon>
        <taxon>Pseudomonadati</taxon>
        <taxon>Bacteroidota</taxon>
        <taxon>Chitinophagia</taxon>
        <taxon>Chitinophagales</taxon>
        <taxon>Chitinophagaceae</taxon>
        <taxon>Niastella</taxon>
    </lineage>
</organism>
<comment type="caution">
    <text evidence="2">The sequence shown here is derived from an EMBL/GenBank/DDBJ whole genome shotgun (WGS) entry which is preliminary data.</text>
</comment>
<proteinExistence type="predicted"/>
<dbReference type="RefSeq" id="WP_014219271.1">
    <property type="nucleotide sequence ID" value="NZ_LWBO01000021.1"/>
</dbReference>
<dbReference type="Gene3D" id="3.40.50.720">
    <property type="entry name" value="NAD(P)-binding Rossmann-like Domain"/>
    <property type="match status" value="1"/>
</dbReference>
<dbReference type="InterPro" id="IPR036291">
    <property type="entry name" value="NAD(P)-bd_dom_sf"/>
</dbReference>
<evidence type="ECO:0000259" key="1">
    <source>
        <dbReference type="Pfam" id="PF01370"/>
    </source>
</evidence>